<dbReference type="Proteomes" id="UP000636800">
    <property type="component" value="Unassembled WGS sequence"/>
</dbReference>
<accession>A0A835Q9P3</accession>
<proteinExistence type="predicted"/>
<dbReference type="EMBL" id="JADCNL010000009">
    <property type="protein sequence ID" value="KAG0466800.1"/>
    <property type="molecule type" value="Genomic_DNA"/>
</dbReference>
<reference evidence="1 2" key="1">
    <citation type="journal article" date="2020" name="Nat. Food">
        <title>A phased Vanilla planifolia genome enables genetic improvement of flavour and production.</title>
        <authorList>
            <person name="Hasing T."/>
            <person name="Tang H."/>
            <person name="Brym M."/>
            <person name="Khazi F."/>
            <person name="Huang T."/>
            <person name="Chambers A.H."/>
        </authorList>
    </citation>
    <scope>NUCLEOTIDE SEQUENCE [LARGE SCALE GENOMIC DNA]</scope>
    <source>
        <tissue evidence="1">Leaf</tissue>
    </source>
</reference>
<keyword evidence="2" id="KW-1185">Reference proteome</keyword>
<name>A0A835Q9P3_VANPL</name>
<organism evidence="1 2">
    <name type="scientific">Vanilla planifolia</name>
    <name type="common">Vanilla</name>
    <dbReference type="NCBI Taxonomy" id="51239"/>
    <lineage>
        <taxon>Eukaryota</taxon>
        <taxon>Viridiplantae</taxon>
        <taxon>Streptophyta</taxon>
        <taxon>Embryophyta</taxon>
        <taxon>Tracheophyta</taxon>
        <taxon>Spermatophyta</taxon>
        <taxon>Magnoliopsida</taxon>
        <taxon>Liliopsida</taxon>
        <taxon>Asparagales</taxon>
        <taxon>Orchidaceae</taxon>
        <taxon>Vanilloideae</taxon>
        <taxon>Vanilleae</taxon>
        <taxon>Vanilla</taxon>
    </lineage>
</organism>
<evidence type="ECO:0000313" key="1">
    <source>
        <dbReference type="EMBL" id="KAG0466800.1"/>
    </source>
</evidence>
<sequence>MSGEPSRTMSFSPPGVSFPSLMEMAMGGTSVFPSVNWRTGLARVAARSLTRCRSVSPPVVLATRPGLQEHDFEAPAEKEKRMEREEAV</sequence>
<dbReference type="AlphaFoldDB" id="A0A835Q9P3"/>
<protein>
    <submittedName>
        <fullName evidence="1">Uncharacterized protein</fullName>
    </submittedName>
</protein>
<dbReference type="OrthoDB" id="497268at2759"/>
<comment type="caution">
    <text evidence="1">The sequence shown here is derived from an EMBL/GenBank/DDBJ whole genome shotgun (WGS) entry which is preliminary data.</text>
</comment>
<evidence type="ECO:0000313" key="2">
    <source>
        <dbReference type="Proteomes" id="UP000636800"/>
    </source>
</evidence>
<gene>
    <name evidence="1" type="ORF">HPP92_018380</name>
</gene>